<evidence type="ECO:0000256" key="6">
    <source>
        <dbReference type="ARBA" id="ARBA00035255"/>
    </source>
</evidence>
<comment type="similarity">
    <text evidence="1 9">Belongs to the universal ribosomal protein uS5 family.</text>
</comment>
<dbReference type="AlphaFoldDB" id="A0A0G0GC03"/>
<dbReference type="NCBIfam" id="TIGR01021">
    <property type="entry name" value="rpsE_bact"/>
    <property type="match status" value="1"/>
</dbReference>
<dbReference type="SUPFAM" id="SSF54211">
    <property type="entry name" value="Ribosomal protein S5 domain 2-like"/>
    <property type="match status" value="1"/>
</dbReference>
<dbReference type="STRING" id="1618333.UR93_C0001G0069"/>
<reference evidence="11 12" key="1">
    <citation type="journal article" date="2015" name="Nature">
        <title>rRNA introns, odd ribosomes, and small enigmatic genomes across a large radiation of phyla.</title>
        <authorList>
            <person name="Brown C.T."/>
            <person name="Hug L.A."/>
            <person name="Thomas B.C."/>
            <person name="Sharon I."/>
            <person name="Castelle C.J."/>
            <person name="Singh A."/>
            <person name="Wilkins M.J."/>
            <person name="Williams K.H."/>
            <person name="Banfield J.F."/>
        </authorList>
    </citation>
    <scope>NUCLEOTIDE SEQUENCE [LARGE SCALE GENOMIC DNA]</scope>
</reference>
<dbReference type="InterPro" id="IPR013810">
    <property type="entry name" value="Ribosomal_uS5_N"/>
</dbReference>
<dbReference type="GO" id="GO:0003735">
    <property type="term" value="F:structural constituent of ribosome"/>
    <property type="evidence" value="ECO:0007669"/>
    <property type="project" value="UniProtKB-UniRule"/>
</dbReference>
<evidence type="ECO:0000256" key="9">
    <source>
        <dbReference type="RuleBase" id="RU003823"/>
    </source>
</evidence>
<name>A0A0G0GC03_9BACT</name>
<feature type="domain" description="S5 DRBM" evidence="10">
    <location>
        <begin position="11"/>
        <end position="74"/>
    </location>
</feature>
<dbReference type="SUPFAM" id="SSF54768">
    <property type="entry name" value="dsRNA-binding domain-like"/>
    <property type="match status" value="1"/>
</dbReference>
<keyword evidence="2" id="KW-0699">rRNA-binding</keyword>
<dbReference type="PANTHER" id="PTHR48277">
    <property type="entry name" value="MITOCHONDRIAL RIBOSOMAL PROTEIN S5"/>
    <property type="match status" value="1"/>
</dbReference>
<evidence type="ECO:0000256" key="3">
    <source>
        <dbReference type="ARBA" id="ARBA00022884"/>
    </source>
</evidence>
<dbReference type="InterPro" id="IPR005324">
    <property type="entry name" value="Ribosomal_uS5_C"/>
</dbReference>
<evidence type="ECO:0000313" key="12">
    <source>
        <dbReference type="Proteomes" id="UP000034316"/>
    </source>
</evidence>
<evidence type="ECO:0000256" key="1">
    <source>
        <dbReference type="ARBA" id="ARBA00008945"/>
    </source>
</evidence>
<dbReference type="PROSITE" id="PS00585">
    <property type="entry name" value="RIBOSOMAL_S5"/>
    <property type="match status" value="1"/>
</dbReference>
<keyword evidence="3" id="KW-0694">RNA-binding</keyword>
<dbReference type="GO" id="GO:0005737">
    <property type="term" value="C:cytoplasm"/>
    <property type="evidence" value="ECO:0007669"/>
    <property type="project" value="UniProtKB-ARBA"/>
</dbReference>
<dbReference type="InterPro" id="IPR000851">
    <property type="entry name" value="Ribosomal_uS5"/>
</dbReference>
<accession>A0A0G0GC03</accession>
<dbReference type="InterPro" id="IPR018192">
    <property type="entry name" value="Ribosomal_uS5_N_CS"/>
</dbReference>
<keyword evidence="4 8" id="KW-0689">Ribosomal protein</keyword>
<evidence type="ECO:0000256" key="8">
    <source>
        <dbReference type="PROSITE-ProRule" id="PRU00268"/>
    </source>
</evidence>
<dbReference type="FunFam" id="3.30.230.10:FF:000002">
    <property type="entry name" value="30S ribosomal protein S5"/>
    <property type="match status" value="1"/>
</dbReference>
<dbReference type="InterPro" id="IPR005712">
    <property type="entry name" value="Ribosomal_uS5_bac-type"/>
</dbReference>
<protein>
    <recommendedName>
        <fullName evidence="6">Small ribosomal subunit protein uS5</fullName>
    </recommendedName>
    <alternativeName>
        <fullName evidence="7">30S ribosomal protein S5</fullName>
    </alternativeName>
</protein>
<dbReference type="EMBL" id="LBRB01000001">
    <property type="protein sequence ID" value="KKP89237.1"/>
    <property type="molecule type" value="Genomic_DNA"/>
</dbReference>
<dbReference type="Proteomes" id="UP000034316">
    <property type="component" value="Unassembled WGS sequence"/>
</dbReference>
<dbReference type="GO" id="GO:0015935">
    <property type="term" value="C:small ribosomal subunit"/>
    <property type="evidence" value="ECO:0007669"/>
    <property type="project" value="InterPro"/>
</dbReference>
<evidence type="ECO:0000256" key="2">
    <source>
        <dbReference type="ARBA" id="ARBA00022730"/>
    </source>
</evidence>
<gene>
    <name evidence="11" type="ORF">UR93_C0001G0069</name>
</gene>
<dbReference type="Pfam" id="PF03719">
    <property type="entry name" value="Ribosomal_S5_C"/>
    <property type="match status" value="1"/>
</dbReference>
<evidence type="ECO:0000256" key="5">
    <source>
        <dbReference type="ARBA" id="ARBA00023274"/>
    </source>
</evidence>
<sequence length="149" mass="16323">MKYQKTEKKEFEEKVIEISRISRTVKGGRRIRFRALVVIGNRNGKAGYGVAKSTEVVDAISKAINQAKKKMLTIQLNEHKSISREIKVKYASAQVILKPATTGTSLVAGGPVRSVVEAFGINNIISKNIGSANKINIVKAVFLALKRLS</sequence>
<keyword evidence="5 8" id="KW-0687">Ribonucleoprotein</keyword>
<dbReference type="InterPro" id="IPR014721">
    <property type="entry name" value="Ribsml_uS5_D2-typ_fold_subgr"/>
</dbReference>
<comment type="caution">
    <text evidence="11">The sequence shown here is derived from an EMBL/GenBank/DDBJ whole genome shotgun (WGS) entry which is preliminary data.</text>
</comment>
<dbReference type="PROSITE" id="PS50881">
    <property type="entry name" value="S5_DSRBD"/>
    <property type="match status" value="1"/>
</dbReference>
<evidence type="ECO:0000256" key="4">
    <source>
        <dbReference type="ARBA" id="ARBA00022980"/>
    </source>
</evidence>
<evidence type="ECO:0000256" key="7">
    <source>
        <dbReference type="ARBA" id="ARBA00035519"/>
    </source>
</evidence>
<dbReference type="GO" id="GO:0006412">
    <property type="term" value="P:translation"/>
    <property type="evidence" value="ECO:0007669"/>
    <property type="project" value="InterPro"/>
</dbReference>
<dbReference type="GO" id="GO:0019843">
    <property type="term" value="F:rRNA binding"/>
    <property type="evidence" value="ECO:0007669"/>
    <property type="project" value="UniProtKB-KW"/>
</dbReference>
<dbReference type="Gene3D" id="3.30.230.10">
    <property type="match status" value="1"/>
</dbReference>
<proteinExistence type="inferred from homology"/>
<dbReference type="Gene3D" id="3.30.160.20">
    <property type="match status" value="1"/>
</dbReference>
<evidence type="ECO:0000259" key="10">
    <source>
        <dbReference type="PROSITE" id="PS50881"/>
    </source>
</evidence>
<evidence type="ECO:0000313" key="11">
    <source>
        <dbReference type="EMBL" id="KKP89237.1"/>
    </source>
</evidence>
<dbReference type="Pfam" id="PF00333">
    <property type="entry name" value="Ribosomal_S5"/>
    <property type="match status" value="1"/>
</dbReference>
<dbReference type="PANTHER" id="PTHR48277:SF1">
    <property type="entry name" value="MITOCHONDRIAL RIBOSOMAL PROTEIN S5"/>
    <property type="match status" value="1"/>
</dbReference>
<organism evidence="11 12">
    <name type="scientific">Berkelbacteria bacterium GW2011_GWA2_35_9</name>
    <dbReference type="NCBI Taxonomy" id="1618333"/>
    <lineage>
        <taxon>Bacteria</taxon>
        <taxon>Candidatus Berkelbacteria</taxon>
    </lineage>
</organism>
<dbReference type="InterPro" id="IPR020568">
    <property type="entry name" value="Ribosomal_Su5_D2-typ_SF"/>
</dbReference>